<dbReference type="Pfam" id="PF06146">
    <property type="entry name" value="PsiE"/>
    <property type="match status" value="1"/>
</dbReference>
<dbReference type="Proteomes" id="UP001317532">
    <property type="component" value="Chromosome"/>
</dbReference>
<dbReference type="EMBL" id="AP025523">
    <property type="protein sequence ID" value="BDE06249.1"/>
    <property type="molecule type" value="Genomic_DNA"/>
</dbReference>
<proteinExistence type="predicted"/>
<gene>
    <name evidence="7" type="ORF">WPS_15250</name>
</gene>
<keyword evidence="4 6" id="KW-1133">Transmembrane helix</keyword>
<evidence type="ECO:0000313" key="7">
    <source>
        <dbReference type="EMBL" id="BDE06249.1"/>
    </source>
</evidence>
<reference evidence="7 8" key="1">
    <citation type="journal article" date="2022" name="ISME Commun">
        <title>Vulcanimicrobium alpinus gen. nov. sp. nov., the first cultivated representative of the candidate phylum 'Eremiobacterota', is a metabolically versatile aerobic anoxygenic phototroph.</title>
        <authorList>
            <person name="Yabe S."/>
            <person name="Muto K."/>
            <person name="Abe K."/>
            <person name="Yokota A."/>
            <person name="Staudigel H."/>
            <person name="Tebo B.M."/>
        </authorList>
    </citation>
    <scope>NUCLEOTIDE SEQUENCE [LARGE SCALE GENOMIC DNA]</scope>
    <source>
        <strain evidence="7 8">WC8-2</strain>
    </source>
</reference>
<organism evidence="7 8">
    <name type="scientific">Vulcanimicrobium alpinum</name>
    <dbReference type="NCBI Taxonomy" id="3016050"/>
    <lineage>
        <taxon>Bacteria</taxon>
        <taxon>Bacillati</taxon>
        <taxon>Vulcanimicrobiota</taxon>
        <taxon>Vulcanimicrobiia</taxon>
        <taxon>Vulcanimicrobiales</taxon>
        <taxon>Vulcanimicrobiaceae</taxon>
        <taxon>Vulcanimicrobium</taxon>
    </lineage>
</organism>
<evidence type="ECO:0000256" key="1">
    <source>
        <dbReference type="ARBA" id="ARBA00004651"/>
    </source>
</evidence>
<evidence type="ECO:0000256" key="6">
    <source>
        <dbReference type="SAM" id="Phobius"/>
    </source>
</evidence>
<dbReference type="RefSeq" id="WP_317997224.1">
    <property type="nucleotide sequence ID" value="NZ_AP025523.1"/>
</dbReference>
<evidence type="ECO:0000256" key="5">
    <source>
        <dbReference type="ARBA" id="ARBA00023136"/>
    </source>
</evidence>
<protein>
    <submittedName>
        <fullName evidence="7">Uncharacterized protein</fullName>
    </submittedName>
</protein>
<dbReference type="KEGG" id="vab:WPS_15250"/>
<evidence type="ECO:0000256" key="2">
    <source>
        <dbReference type="ARBA" id="ARBA00022475"/>
    </source>
</evidence>
<evidence type="ECO:0000256" key="3">
    <source>
        <dbReference type="ARBA" id="ARBA00022692"/>
    </source>
</evidence>
<keyword evidence="8" id="KW-1185">Reference proteome</keyword>
<dbReference type="GO" id="GO:0005886">
    <property type="term" value="C:plasma membrane"/>
    <property type="evidence" value="ECO:0007669"/>
    <property type="project" value="UniProtKB-SubCell"/>
</dbReference>
<feature type="transmembrane region" description="Helical" evidence="6">
    <location>
        <begin position="21"/>
        <end position="44"/>
    </location>
</feature>
<dbReference type="InterPro" id="IPR020948">
    <property type="entry name" value="P_starv_induced_PsiE-like"/>
</dbReference>
<evidence type="ECO:0000313" key="8">
    <source>
        <dbReference type="Proteomes" id="UP001317532"/>
    </source>
</evidence>
<accession>A0AAN1XWG1</accession>
<feature type="transmembrane region" description="Helical" evidence="6">
    <location>
        <begin position="64"/>
        <end position="84"/>
    </location>
</feature>
<evidence type="ECO:0000256" key="4">
    <source>
        <dbReference type="ARBA" id="ARBA00022989"/>
    </source>
</evidence>
<sequence length="166" mass="17798">MSVTRPKRLPAEQQAIRVLGWTERVVFAVIGVILFVAAIALLLHAGAHLLPMFGTGDIIDETTVFLDLILLTLMVVELAYTVVLSLKGAVLIAEPFLIVGLIAVIRRILVITVGHAQGSQNPAVSSSPALLELGVLTGVALAFVVSIVVMRGRPRDRSLDIFVQDE</sequence>
<feature type="transmembrane region" description="Helical" evidence="6">
    <location>
        <begin position="129"/>
        <end position="149"/>
    </location>
</feature>
<name>A0AAN1XWG1_UNVUL</name>
<comment type="subcellular location">
    <subcellularLocation>
        <location evidence="1">Cell membrane</location>
        <topology evidence="1">Multi-pass membrane protein</topology>
    </subcellularLocation>
</comment>
<dbReference type="AlphaFoldDB" id="A0AAN1XWG1"/>
<feature type="transmembrane region" description="Helical" evidence="6">
    <location>
        <begin position="96"/>
        <end position="117"/>
    </location>
</feature>
<keyword evidence="2" id="KW-1003">Cell membrane</keyword>
<keyword evidence="5 6" id="KW-0472">Membrane</keyword>
<keyword evidence="3 6" id="KW-0812">Transmembrane</keyword>